<dbReference type="Proteomes" id="UP000054248">
    <property type="component" value="Unassembled WGS sequence"/>
</dbReference>
<organism evidence="1 2">
    <name type="scientific">Tulasnella calospora MUT 4182</name>
    <dbReference type="NCBI Taxonomy" id="1051891"/>
    <lineage>
        <taxon>Eukaryota</taxon>
        <taxon>Fungi</taxon>
        <taxon>Dikarya</taxon>
        <taxon>Basidiomycota</taxon>
        <taxon>Agaricomycotina</taxon>
        <taxon>Agaricomycetes</taxon>
        <taxon>Cantharellales</taxon>
        <taxon>Tulasnellaceae</taxon>
        <taxon>Tulasnella</taxon>
    </lineage>
</organism>
<gene>
    <name evidence="1" type="ORF">M407DRAFT_32144</name>
</gene>
<dbReference type="OrthoDB" id="3207922at2759"/>
<reference evidence="1 2" key="1">
    <citation type="submission" date="2014-04" db="EMBL/GenBank/DDBJ databases">
        <authorList>
            <consortium name="DOE Joint Genome Institute"/>
            <person name="Kuo A."/>
            <person name="Girlanda M."/>
            <person name="Perotto S."/>
            <person name="Kohler A."/>
            <person name="Nagy L.G."/>
            <person name="Floudas D."/>
            <person name="Copeland A."/>
            <person name="Barry K.W."/>
            <person name="Cichocki N."/>
            <person name="Veneault-Fourrey C."/>
            <person name="LaButti K."/>
            <person name="Lindquist E.A."/>
            <person name="Lipzen A."/>
            <person name="Lundell T."/>
            <person name="Morin E."/>
            <person name="Murat C."/>
            <person name="Sun H."/>
            <person name="Tunlid A."/>
            <person name="Henrissat B."/>
            <person name="Grigoriev I.V."/>
            <person name="Hibbett D.S."/>
            <person name="Martin F."/>
            <person name="Nordberg H.P."/>
            <person name="Cantor M.N."/>
            <person name="Hua S.X."/>
        </authorList>
    </citation>
    <scope>NUCLEOTIDE SEQUENCE [LARGE SCALE GENOMIC DNA]</scope>
    <source>
        <strain evidence="1 2">MUT 4182</strain>
    </source>
</reference>
<evidence type="ECO:0000313" key="2">
    <source>
        <dbReference type="Proteomes" id="UP000054248"/>
    </source>
</evidence>
<dbReference type="AlphaFoldDB" id="A0A0C3Q5A1"/>
<evidence type="ECO:0000313" key="1">
    <source>
        <dbReference type="EMBL" id="KIO18174.1"/>
    </source>
</evidence>
<proteinExistence type="predicted"/>
<sequence>MLSKLWTHITNGMPLDVVETHLVRSKGEGLKIAFLGSVDRSDAVDEELPAFERFMKKITPHRPRWRSLVIVDFPTAGGISPLQAVFDLSASSLREIFIGTKNNMPLSIWKPLNFKTGAPNLRILCVHGATPDLGDYAFSRQLERLYIVNPSWINTIHLIGVLAINNTIRDLKLVNIKLALGEERLKQDIDVFDLPRLESFTLDTLDTSAEFGQLFTRLKAPNCREYGISVDLDQLGNSKIKSKGARTTIEWNLLGFGVQQFLDILRDRIACDFVYPEGERQWFDWMEAPNAAPVFEWRSGCFADGVTARPSFRIRFRTRDREGVYQWVDLVQHQADELRMMKKRLSADESRRKGAGAPLAN</sequence>
<keyword evidence="2" id="KW-1185">Reference proteome</keyword>
<dbReference type="HOGENOM" id="CLU_767668_0_0_1"/>
<accession>A0A0C3Q5A1</accession>
<reference evidence="2" key="2">
    <citation type="submission" date="2015-01" db="EMBL/GenBank/DDBJ databases">
        <title>Evolutionary Origins and Diversification of the Mycorrhizal Mutualists.</title>
        <authorList>
            <consortium name="DOE Joint Genome Institute"/>
            <consortium name="Mycorrhizal Genomics Consortium"/>
            <person name="Kohler A."/>
            <person name="Kuo A."/>
            <person name="Nagy L.G."/>
            <person name="Floudas D."/>
            <person name="Copeland A."/>
            <person name="Barry K.W."/>
            <person name="Cichocki N."/>
            <person name="Veneault-Fourrey C."/>
            <person name="LaButti K."/>
            <person name="Lindquist E.A."/>
            <person name="Lipzen A."/>
            <person name="Lundell T."/>
            <person name="Morin E."/>
            <person name="Murat C."/>
            <person name="Riley R."/>
            <person name="Ohm R."/>
            <person name="Sun H."/>
            <person name="Tunlid A."/>
            <person name="Henrissat B."/>
            <person name="Grigoriev I.V."/>
            <person name="Hibbett D.S."/>
            <person name="Martin F."/>
        </authorList>
    </citation>
    <scope>NUCLEOTIDE SEQUENCE [LARGE SCALE GENOMIC DNA]</scope>
    <source>
        <strain evidence="2">MUT 4182</strain>
    </source>
</reference>
<protein>
    <submittedName>
        <fullName evidence="1">Uncharacterized protein</fullName>
    </submittedName>
</protein>
<name>A0A0C3Q5A1_9AGAM</name>
<dbReference type="EMBL" id="KN823306">
    <property type="protein sequence ID" value="KIO18174.1"/>
    <property type="molecule type" value="Genomic_DNA"/>
</dbReference>